<dbReference type="AlphaFoldDB" id="A0A8H3FHW7"/>
<dbReference type="InterPro" id="IPR045312">
    <property type="entry name" value="PCBER-like"/>
</dbReference>
<dbReference type="CDD" id="cd05259">
    <property type="entry name" value="PCBER_SDR_a"/>
    <property type="match status" value="1"/>
</dbReference>
<dbReference type="PANTHER" id="PTHR47706:SF9">
    <property type="entry name" value="NMRA-LIKE DOMAIN-CONTAINING PROTEIN-RELATED"/>
    <property type="match status" value="1"/>
</dbReference>
<dbReference type="InterPro" id="IPR008030">
    <property type="entry name" value="NmrA-like"/>
</dbReference>
<dbReference type="Proteomes" id="UP000664534">
    <property type="component" value="Unassembled WGS sequence"/>
</dbReference>
<dbReference type="Pfam" id="PF05368">
    <property type="entry name" value="NmrA"/>
    <property type="match status" value="1"/>
</dbReference>
<evidence type="ECO:0000313" key="5">
    <source>
        <dbReference type="Proteomes" id="UP000664534"/>
    </source>
</evidence>
<gene>
    <name evidence="4" type="ORF">IMSHALPRED_006014</name>
</gene>
<dbReference type="Gene3D" id="3.90.25.10">
    <property type="entry name" value="UDP-galactose 4-epimerase, domain 1"/>
    <property type="match status" value="1"/>
</dbReference>
<dbReference type="InterPro" id="IPR036291">
    <property type="entry name" value="NAD(P)-bd_dom_sf"/>
</dbReference>
<evidence type="ECO:0000313" key="4">
    <source>
        <dbReference type="EMBL" id="CAF9923774.1"/>
    </source>
</evidence>
<name>A0A8H3FHW7_9LECA</name>
<dbReference type="Gene3D" id="3.40.50.720">
    <property type="entry name" value="NAD(P)-binding Rossmann-like Domain"/>
    <property type="match status" value="1"/>
</dbReference>
<evidence type="ECO:0000256" key="2">
    <source>
        <dbReference type="ARBA" id="ARBA00023002"/>
    </source>
</evidence>
<dbReference type="PANTHER" id="PTHR47706">
    <property type="entry name" value="NMRA-LIKE FAMILY PROTEIN"/>
    <property type="match status" value="1"/>
</dbReference>
<protein>
    <recommendedName>
        <fullName evidence="3">NmrA-like domain-containing protein</fullName>
    </recommendedName>
</protein>
<organism evidence="4 5">
    <name type="scientific">Imshaugia aleurites</name>
    <dbReference type="NCBI Taxonomy" id="172621"/>
    <lineage>
        <taxon>Eukaryota</taxon>
        <taxon>Fungi</taxon>
        <taxon>Dikarya</taxon>
        <taxon>Ascomycota</taxon>
        <taxon>Pezizomycotina</taxon>
        <taxon>Lecanoromycetes</taxon>
        <taxon>OSLEUM clade</taxon>
        <taxon>Lecanoromycetidae</taxon>
        <taxon>Lecanorales</taxon>
        <taxon>Lecanorineae</taxon>
        <taxon>Parmeliaceae</taxon>
        <taxon>Imshaugia</taxon>
    </lineage>
</organism>
<sequence>MALILKNIIVIGASGNLGPSILSALDSNPRFAGDIEVLSRSSSKTTFPPHIKIHRVSDSYPFDELVTAFKDQDAIVNMAPITEVATHKTIIDAAIKAGVKRIILSEFGTNVPELQTTEPLTEVYRGKVEIRKYMESKEGQGLTWTGLVVGAFFDWGLEDGFIGFDLKSKTATISDPGTTPTNFTLLATTGLATAAILAKPAETANRYVFINSFRTTQNEILSALQTATHQKWTVEHTTCEAESRIGKEKLDRGDWSGVGQAIMGASYSGGKYDFAEGRTLDNELLGLPLDEDLETTVERIVRGEQEKEIGPDAMMITEDLPVLEKPVLE</sequence>
<keyword evidence="2" id="KW-0560">Oxidoreductase</keyword>
<feature type="domain" description="NmrA-like" evidence="3">
    <location>
        <begin position="6"/>
        <end position="238"/>
    </location>
</feature>
<accession>A0A8H3FHW7</accession>
<proteinExistence type="predicted"/>
<evidence type="ECO:0000259" key="3">
    <source>
        <dbReference type="Pfam" id="PF05368"/>
    </source>
</evidence>
<keyword evidence="1" id="KW-0521">NADP</keyword>
<dbReference type="SUPFAM" id="SSF51735">
    <property type="entry name" value="NAD(P)-binding Rossmann-fold domains"/>
    <property type="match status" value="1"/>
</dbReference>
<evidence type="ECO:0000256" key="1">
    <source>
        <dbReference type="ARBA" id="ARBA00022857"/>
    </source>
</evidence>
<dbReference type="OrthoDB" id="9984533at2759"/>
<comment type="caution">
    <text evidence="4">The sequence shown here is derived from an EMBL/GenBank/DDBJ whole genome shotgun (WGS) entry which is preliminary data.</text>
</comment>
<keyword evidence="5" id="KW-1185">Reference proteome</keyword>
<dbReference type="EMBL" id="CAJPDT010000034">
    <property type="protein sequence ID" value="CAF9923774.1"/>
    <property type="molecule type" value="Genomic_DNA"/>
</dbReference>
<dbReference type="InterPro" id="IPR051609">
    <property type="entry name" value="NmrA/Isoflavone_reductase-like"/>
</dbReference>
<dbReference type="GO" id="GO:0016491">
    <property type="term" value="F:oxidoreductase activity"/>
    <property type="evidence" value="ECO:0007669"/>
    <property type="project" value="UniProtKB-KW"/>
</dbReference>
<reference evidence="4" key="1">
    <citation type="submission" date="2021-03" db="EMBL/GenBank/DDBJ databases">
        <authorList>
            <person name="Tagirdzhanova G."/>
        </authorList>
    </citation>
    <scope>NUCLEOTIDE SEQUENCE</scope>
</reference>